<name>A0A4S2N4R8_9PEZI</name>
<evidence type="ECO:0000313" key="2">
    <source>
        <dbReference type="Proteomes" id="UP000298138"/>
    </source>
</evidence>
<dbReference type="AlphaFoldDB" id="A0A4S2N4R8"/>
<proteinExistence type="predicted"/>
<dbReference type="EMBL" id="ML220113">
    <property type="protein sequence ID" value="TGZ84191.1"/>
    <property type="molecule type" value="Genomic_DNA"/>
</dbReference>
<dbReference type="Proteomes" id="UP000298138">
    <property type="component" value="Unassembled WGS sequence"/>
</dbReference>
<evidence type="ECO:0000313" key="1">
    <source>
        <dbReference type="EMBL" id="TGZ84191.1"/>
    </source>
</evidence>
<organism evidence="1 2">
    <name type="scientific">Ascodesmis nigricans</name>
    <dbReference type="NCBI Taxonomy" id="341454"/>
    <lineage>
        <taxon>Eukaryota</taxon>
        <taxon>Fungi</taxon>
        <taxon>Dikarya</taxon>
        <taxon>Ascomycota</taxon>
        <taxon>Pezizomycotina</taxon>
        <taxon>Pezizomycetes</taxon>
        <taxon>Pezizales</taxon>
        <taxon>Ascodesmidaceae</taxon>
        <taxon>Ascodesmis</taxon>
    </lineage>
</organism>
<dbReference type="InParanoid" id="A0A4S2N4R8"/>
<reference evidence="1 2" key="1">
    <citation type="submission" date="2019-04" db="EMBL/GenBank/DDBJ databases">
        <title>Comparative genomics and transcriptomics to analyze fruiting body development in filamentous ascomycetes.</title>
        <authorList>
            <consortium name="DOE Joint Genome Institute"/>
            <person name="Lutkenhaus R."/>
            <person name="Traeger S."/>
            <person name="Breuer J."/>
            <person name="Kuo A."/>
            <person name="Lipzen A."/>
            <person name="Pangilinan J."/>
            <person name="Dilworth D."/>
            <person name="Sandor L."/>
            <person name="Poggeler S."/>
            <person name="Barry K."/>
            <person name="Grigoriev I.V."/>
            <person name="Nowrousian M."/>
        </authorList>
    </citation>
    <scope>NUCLEOTIDE SEQUENCE [LARGE SCALE GENOMIC DNA]</scope>
    <source>
        <strain evidence="1 2">CBS 389.68</strain>
    </source>
</reference>
<accession>A0A4S2N4R8</accession>
<gene>
    <name evidence="1" type="ORF">EX30DRAFT_100951</name>
</gene>
<sequence length="78" mass="8828">MREFQLPTLLFPFPKFHTTGAKLRFVSYIRTHNAAAVKSFDFCCFVVVGATTTATTVSIFQFAESFSHSDRSNTFSHQ</sequence>
<protein>
    <submittedName>
        <fullName evidence="1">Uncharacterized protein</fullName>
    </submittedName>
</protein>
<keyword evidence="2" id="KW-1185">Reference proteome</keyword>